<dbReference type="SMART" id="SM00065">
    <property type="entry name" value="GAF"/>
    <property type="match status" value="1"/>
</dbReference>
<dbReference type="PANTHER" id="PTHR43156:SF2">
    <property type="entry name" value="STAGE II SPORULATION PROTEIN E"/>
    <property type="match status" value="1"/>
</dbReference>
<evidence type="ECO:0000259" key="2">
    <source>
        <dbReference type="SMART" id="SM00065"/>
    </source>
</evidence>
<dbReference type="Proteomes" id="UP000321181">
    <property type="component" value="Unassembled WGS sequence"/>
</dbReference>
<dbReference type="Gene3D" id="3.30.450.20">
    <property type="entry name" value="PAS domain"/>
    <property type="match status" value="1"/>
</dbReference>
<organism evidence="4 5">
    <name type="scientific">Cellulomonas aerilata</name>
    <dbReference type="NCBI Taxonomy" id="515326"/>
    <lineage>
        <taxon>Bacteria</taxon>
        <taxon>Bacillati</taxon>
        <taxon>Actinomycetota</taxon>
        <taxon>Actinomycetes</taxon>
        <taxon>Micrococcales</taxon>
        <taxon>Cellulomonadaceae</taxon>
        <taxon>Cellulomonas</taxon>
    </lineage>
</organism>
<proteinExistence type="predicted"/>
<reference evidence="4 5" key="1">
    <citation type="submission" date="2019-07" db="EMBL/GenBank/DDBJ databases">
        <title>Whole genome shotgun sequence of Cellulomonas aerilata NBRC 106308.</title>
        <authorList>
            <person name="Hosoyama A."/>
            <person name="Uohara A."/>
            <person name="Ohji S."/>
            <person name="Ichikawa N."/>
        </authorList>
    </citation>
    <scope>NUCLEOTIDE SEQUENCE [LARGE SCALE GENOMIC DNA]</scope>
    <source>
        <strain evidence="4 5">NBRC 106308</strain>
    </source>
</reference>
<dbReference type="InterPro" id="IPR036457">
    <property type="entry name" value="PPM-type-like_dom_sf"/>
</dbReference>
<feature type="domain" description="PPM-type phosphatase" evidence="3">
    <location>
        <begin position="379"/>
        <end position="598"/>
    </location>
</feature>
<evidence type="ECO:0000313" key="5">
    <source>
        <dbReference type="Proteomes" id="UP000321181"/>
    </source>
</evidence>
<dbReference type="InterPro" id="IPR052016">
    <property type="entry name" value="Bact_Sigma-Reg"/>
</dbReference>
<protein>
    <recommendedName>
        <fullName evidence="6">PAS domain-containing protein</fullName>
    </recommendedName>
</protein>
<dbReference type="SUPFAM" id="SSF55781">
    <property type="entry name" value="GAF domain-like"/>
    <property type="match status" value="1"/>
</dbReference>
<dbReference type="EMBL" id="BJYY01000002">
    <property type="protein sequence ID" value="GEO33093.1"/>
    <property type="molecule type" value="Genomic_DNA"/>
</dbReference>
<evidence type="ECO:0000259" key="3">
    <source>
        <dbReference type="SMART" id="SM00331"/>
    </source>
</evidence>
<dbReference type="SMART" id="SM00331">
    <property type="entry name" value="PP2C_SIG"/>
    <property type="match status" value="1"/>
</dbReference>
<dbReference type="RefSeq" id="WP_186816409.1">
    <property type="nucleotide sequence ID" value="NZ_BAAARM010000001.1"/>
</dbReference>
<name>A0A512D9C9_9CELL</name>
<dbReference type="InterPro" id="IPR035965">
    <property type="entry name" value="PAS-like_dom_sf"/>
</dbReference>
<dbReference type="InterPro" id="IPR003018">
    <property type="entry name" value="GAF"/>
</dbReference>
<feature type="domain" description="GAF" evidence="2">
    <location>
        <begin position="168"/>
        <end position="355"/>
    </location>
</feature>
<evidence type="ECO:0008006" key="6">
    <source>
        <dbReference type="Google" id="ProtNLM"/>
    </source>
</evidence>
<comment type="caution">
    <text evidence="4">The sequence shown here is derived from an EMBL/GenBank/DDBJ whole genome shotgun (WGS) entry which is preliminary data.</text>
</comment>
<dbReference type="PANTHER" id="PTHR43156">
    <property type="entry name" value="STAGE II SPORULATION PROTEIN E-RELATED"/>
    <property type="match status" value="1"/>
</dbReference>
<dbReference type="Gene3D" id="3.30.450.40">
    <property type="match status" value="1"/>
</dbReference>
<dbReference type="SUPFAM" id="SSF55785">
    <property type="entry name" value="PYP-like sensor domain (PAS domain)"/>
    <property type="match status" value="1"/>
</dbReference>
<dbReference type="InterPro" id="IPR001932">
    <property type="entry name" value="PPM-type_phosphatase-like_dom"/>
</dbReference>
<dbReference type="InterPro" id="IPR029016">
    <property type="entry name" value="GAF-like_dom_sf"/>
</dbReference>
<dbReference type="Pfam" id="PF08448">
    <property type="entry name" value="PAS_4"/>
    <property type="match status" value="1"/>
</dbReference>
<gene>
    <name evidence="4" type="ORF">CAE01nite_08180</name>
</gene>
<sequence>MEATPSRPSGVDYAALFAGIPTSYLVMSPVAPDYLILDANDAYLANVGRSREQIVGVPVFEAFPPGPDTFDEHGVPWIRRSFDRAVATGQPDTMPLQKYDVADPSGTGMVERYWSLISVPILDAEGRVMLLVQRAENITDFMQQQGPGHAEAERTELWRRRAQEVETDLYARAQELAVAVRAQQVASRRLSSLADVTMQLASADSVSQLADIIIRAGLPVLGATGASIAVRVPDSDTLRVTVTPSLGGAMQRTYAEIPLHGPLPTSIAARRGQVVLVPDAQAAARFQGLPEAMAMSATQAWAVLPLQVGTRLLGSIAVGFADPQEFHDEEVELLRALASQSAQVLDRLQVRDRERQAAQEVARIAETLQRSLLSDPPASADLEFAVTYQPAQQVAQVGGDWYDAFTTGSGATVVVIGDVAGHDQDAAATMAQVRNILRGIAQVLERPPSVVLSALDRALDLLDVPVMASIVVAEISAPVPGESTRALRWCNAGHPPPVVRRAGGAAEVLSRVPDLLAGLGTTRPRTDHEITLDRGDVVLLYTDGLVETRGGDIDQDIDRLRERVAAGAVDAGPKALLQMLITDEPAFDDDVALLAVQVR</sequence>
<keyword evidence="1" id="KW-0378">Hydrolase</keyword>
<accession>A0A512D9C9</accession>
<dbReference type="Pfam" id="PF13185">
    <property type="entry name" value="GAF_2"/>
    <property type="match status" value="1"/>
</dbReference>
<dbReference type="GO" id="GO:0016791">
    <property type="term" value="F:phosphatase activity"/>
    <property type="evidence" value="ECO:0007669"/>
    <property type="project" value="TreeGrafter"/>
</dbReference>
<keyword evidence="5" id="KW-1185">Reference proteome</keyword>
<dbReference type="InterPro" id="IPR013656">
    <property type="entry name" value="PAS_4"/>
</dbReference>
<evidence type="ECO:0000313" key="4">
    <source>
        <dbReference type="EMBL" id="GEO33093.1"/>
    </source>
</evidence>
<evidence type="ECO:0000256" key="1">
    <source>
        <dbReference type="ARBA" id="ARBA00022801"/>
    </source>
</evidence>
<dbReference type="Gene3D" id="3.60.40.10">
    <property type="entry name" value="PPM-type phosphatase domain"/>
    <property type="match status" value="1"/>
</dbReference>
<dbReference type="AlphaFoldDB" id="A0A512D9C9"/>
<dbReference type="SUPFAM" id="SSF81606">
    <property type="entry name" value="PP2C-like"/>
    <property type="match status" value="1"/>
</dbReference>
<dbReference type="Pfam" id="PF07228">
    <property type="entry name" value="SpoIIE"/>
    <property type="match status" value="1"/>
</dbReference>